<organism evidence="1 2">
    <name type="scientific">Acanthoscelides obtectus</name>
    <name type="common">Bean weevil</name>
    <name type="synonym">Bruchus obtectus</name>
    <dbReference type="NCBI Taxonomy" id="200917"/>
    <lineage>
        <taxon>Eukaryota</taxon>
        <taxon>Metazoa</taxon>
        <taxon>Ecdysozoa</taxon>
        <taxon>Arthropoda</taxon>
        <taxon>Hexapoda</taxon>
        <taxon>Insecta</taxon>
        <taxon>Pterygota</taxon>
        <taxon>Neoptera</taxon>
        <taxon>Endopterygota</taxon>
        <taxon>Coleoptera</taxon>
        <taxon>Polyphaga</taxon>
        <taxon>Cucujiformia</taxon>
        <taxon>Chrysomeloidea</taxon>
        <taxon>Chrysomelidae</taxon>
        <taxon>Bruchinae</taxon>
        <taxon>Bruchini</taxon>
        <taxon>Acanthoscelides</taxon>
    </lineage>
</organism>
<dbReference type="Proteomes" id="UP001152888">
    <property type="component" value="Unassembled WGS sequence"/>
</dbReference>
<name>A0A9P0M0C4_ACAOB</name>
<evidence type="ECO:0000313" key="2">
    <source>
        <dbReference type="Proteomes" id="UP001152888"/>
    </source>
</evidence>
<proteinExistence type="predicted"/>
<accession>A0A9P0M0C4</accession>
<reference evidence="1" key="1">
    <citation type="submission" date="2022-03" db="EMBL/GenBank/DDBJ databases">
        <authorList>
            <person name="Sayadi A."/>
        </authorList>
    </citation>
    <scope>NUCLEOTIDE SEQUENCE</scope>
</reference>
<dbReference type="EMBL" id="CAKOFQ010007605">
    <property type="protein sequence ID" value="CAH2004724.1"/>
    <property type="molecule type" value="Genomic_DNA"/>
</dbReference>
<evidence type="ECO:0000313" key="1">
    <source>
        <dbReference type="EMBL" id="CAH2004724.1"/>
    </source>
</evidence>
<sequence length="38" mass="4425">MKPSCVVSAFCEPVHFWSKHGPGYLYSNQIFFINFQSK</sequence>
<gene>
    <name evidence="1" type="ORF">ACAOBT_LOCUS28159</name>
</gene>
<protein>
    <submittedName>
        <fullName evidence="1">Uncharacterized protein</fullName>
    </submittedName>
</protein>
<comment type="caution">
    <text evidence="1">The sequence shown here is derived from an EMBL/GenBank/DDBJ whole genome shotgun (WGS) entry which is preliminary data.</text>
</comment>
<dbReference type="AlphaFoldDB" id="A0A9P0M0C4"/>
<keyword evidence="2" id="KW-1185">Reference proteome</keyword>